<keyword evidence="6" id="KW-1185">Reference proteome</keyword>
<keyword evidence="1" id="KW-0175">Coiled coil</keyword>
<feature type="domain" description="DUF7088" evidence="4">
    <location>
        <begin position="38"/>
        <end position="138"/>
    </location>
</feature>
<feature type="transmembrane region" description="Helical" evidence="2">
    <location>
        <begin position="657"/>
        <end position="676"/>
    </location>
</feature>
<evidence type="ECO:0000313" key="5">
    <source>
        <dbReference type="EMBL" id="GAA4649359.1"/>
    </source>
</evidence>
<dbReference type="EMBL" id="BAABFL010000131">
    <property type="protein sequence ID" value="GAA4649359.1"/>
    <property type="molecule type" value="Genomic_DNA"/>
</dbReference>
<sequence length="683" mass="75417">MTNKLFSKTGLVALAVLVLLATVVIQMAFRGARVDLTEDHLYTLSQGTRNLMQDLQEPVTLKLFYSRKATEGVPQLRNYANRVEELLREYVQASGGKVTREVIDPEPFSEQEDEAAGYGLQAVPLSMGNKEVYFGLVALSGGAEKGENVAVAETQTDTPTTDKGRQEIIGFFHPDKERFLEYDISNLIYSVGQKIRPKVAVISGVPVNGGYDYMSQRPGQSWMSITQLEQLYDVQYLGNTVKTIPDDVGLLVLILPDEVSDDTLYAIDQYVLKGGHALVFLDPYAEESAQGGGMMGGGSAPRSAYLETLLDAWGVEMVPERFVADEDHALAVGGRSGHPVRHLGILGLGEDSFAPDDVVTANLKSVNFASAGALKLKDNAPVTMEPLIQSGINSALLASEQLAMLYDPKVLYKDYQPAGEHYVLAARITGEVKTAFPDGRPQPKAETLDEENAPLDVMSESIVEDQPLPVEATVSEEEEEEVVEGESVDAIEEKPQIMASQKPVNLIVVADTDVLSNRLWVQVNNFFGQQMATPFANNGDMVVNMVDNLIGNADLISIRSRGQYSRPFTRVDMLEREAQASFMNKEEALTQQLQETENKLLALQAGKQGQEALILSDAQQKELARFQQEKLKIRKELRDVQHQLNQDIENLGTRLKLINIFVVPLLLTIIVIGLRIRQTRRQH</sequence>
<evidence type="ECO:0000259" key="3">
    <source>
        <dbReference type="Pfam" id="PF09822"/>
    </source>
</evidence>
<proteinExistence type="predicted"/>
<organism evidence="5 6">
    <name type="scientific">Kistimonas scapharcae</name>
    <dbReference type="NCBI Taxonomy" id="1036133"/>
    <lineage>
        <taxon>Bacteria</taxon>
        <taxon>Pseudomonadati</taxon>
        <taxon>Pseudomonadota</taxon>
        <taxon>Gammaproteobacteria</taxon>
        <taxon>Oceanospirillales</taxon>
        <taxon>Endozoicomonadaceae</taxon>
        <taxon>Kistimonas</taxon>
    </lineage>
</organism>
<dbReference type="Proteomes" id="UP001500604">
    <property type="component" value="Unassembled WGS sequence"/>
</dbReference>
<dbReference type="RefSeq" id="WP_345195174.1">
    <property type="nucleotide sequence ID" value="NZ_BAABFL010000131.1"/>
</dbReference>
<keyword evidence="2" id="KW-0472">Membrane</keyword>
<reference evidence="6" key="1">
    <citation type="journal article" date="2019" name="Int. J. Syst. Evol. Microbiol.">
        <title>The Global Catalogue of Microorganisms (GCM) 10K type strain sequencing project: providing services to taxonomists for standard genome sequencing and annotation.</title>
        <authorList>
            <consortium name="The Broad Institute Genomics Platform"/>
            <consortium name="The Broad Institute Genome Sequencing Center for Infectious Disease"/>
            <person name="Wu L."/>
            <person name="Ma J."/>
        </authorList>
    </citation>
    <scope>NUCLEOTIDE SEQUENCE [LARGE SCALE GENOMIC DNA]</scope>
    <source>
        <strain evidence="6">JCM 17805</strain>
    </source>
</reference>
<dbReference type="InterPro" id="IPR019196">
    <property type="entry name" value="ABC_transp_unknown"/>
</dbReference>
<comment type="caution">
    <text evidence="5">The sequence shown here is derived from an EMBL/GenBank/DDBJ whole genome shotgun (WGS) entry which is preliminary data.</text>
</comment>
<name>A0ABP8V049_9GAMM</name>
<evidence type="ECO:0000313" key="6">
    <source>
        <dbReference type="Proteomes" id="UP001500604"/>
    </source>
</evidence>
<dbReference type="Pfam" id="PF09822">
    <property type="entry name" value="ABC_transp_aux"/>
    <property type="match status" value="1"/>
</dbReference>
<dbReference type="Pfam" id="PF23357">
    <property type="entry name" value="DUF7088"/>
    <property type="match status" value="1"/>
</dbReference>
<dbReference type="InterPro" id="IPR055396">
    <property type="entry name" value="DUF7088"/>
</dbReference>
<protein>
    <submittedName>
        <fullName evidence="5">GldG family protein</fullName>
    </submittedName>
</protein>
<accession>A0ABP8V049</accession>
<evidence type="ECO:0000259" key="4">
    <source>
        <dbReference type="Pfam" id="PF23357"/>
    </source>
</evidence>
<keyword evidence="2" id="KW-1133">Transmembrane helix</keyword>
<gene>
    <name evidence="5" type="ORF">GCM10023116_16330</name>
</gene>
<keyword evidence="2" id="KW-0812">Transmembrane</keyword>
<feature type="domain" description="ABC-type uncharacterised transport system" evidence="3">
    <location>
        <begin position="196"/>
        <end position="545"/>
    </location>
</feature>
<evidence type="ECO:0000256" key="2">
    <source>
        <dbReference type="SAM" id="Phobius"/>
    </source>
</evidence>
<feature type="coiled-coil region" evidence="1">
    <location>
        <begin position="579"/>
        <end position="643"/>
    </location>
</feature>
<evidence type="ECO:0000256" key="1">
    <source>
        <dbReference type="SAM" id="Coils"/>
    </source>
</evidence>